<dbReference type="EMBL" id="AP008232">
    <property type="protein sequence ID" value="BAE74924.1"/>
    <property type="molecule type" value="Genomic_DNA"/>
</dbReference>
<dbReference type="eggNOG" id="ENOG5032BW8">
    <property type="taxonomic scope" value="Bacteria"/>
</dbReference>
<protein>
    <submittedName>
        <fullName evidence="1">Uncharacterized protein</fullName>
    </submittedName>
</protein>
<accession>Q2NSF1</accession>
<name>Q2NSF1_SODGM</name>
<gene>
    <name evidence="1" type="ordered locus">SG1649</name>
</gene>
<reference evidence="1 2" key="1">
    <citation type="journal article" date="2006" name="Genome Res.">
        <title>Massive genome erosion and functional adaptations provide insights into the symbiotic lifestyle of Sodalis glossinidius in the tsetse host.</title>
        <authorList>
            <person name="Toh H."/>
            <person name="Weiss B.L."/>
            <person name="Perkin S.A.H."/>
            <person name="Yamashita A."/>
            <person name="Oshima K."/>
            <person name="Hattori M."/>
            <person name="Aksoy S."/>
        </authorList>
    </citation>
    <scope>NUCLEOTIDE SEQUENCE [LARGE SCALE GENOMIC DNA]</scope>
    <source>
        <strain evidence="2">morsitans</strain>
    </source>
</reference>
<dbReference type="AlphaFoldDB" id="Q2NSF1"/>
<proteinExistence type="predicted"/>
<dbReference type="HOGENOM" id="CLU_1685426_0_0_6"/>
<keyword evidence="2" id="KW-1185">Reference proteome</keyword>
<evidence type="ECO:0000313" key="2">
    <source>
        <dbReference type="Proteomes" id="UP000001932"/>
    </source>
</evidence>
<organism evidence="1 2">
    <name type="scientific">Sodalis glossinidius (strain morsitans)</name>
    <dbReference type="NCBI Taxonomy" id="343509"/>
    <lineage>
        <taxon>Bacteria</taxon>
        <taxon>Pseudomonadati</taxon>
        <taxon>Pseudomonadota</taxon>
        <taxon>Gammaproteobacteria</taxon>
        <taxon>Enterobacterales</taxon>
        <taxon>Bruguierivoracaceae</taxon>
        <taxon>Sodalis</taxon>
    </lineage>
</organism>
<evidence type="ECO:0000313" key="1">
    <source>
        <dbReference type="EMBL" id="BAE74924.1"/>
    </source>
</evidence>
<dbReference type="KEGG" id="sgl:SG1649"/>
<sequence>MTCVSPMRNVIHTLILIRSKNSGAQKDCTPFRASNHNVTEAYTMAFLHSTQTRPKFTDTYWIVPCYETTPYGKVSFTRQDRCIFIAMFKDSRLICAGRQPVGSTTYGKHTRSQKEGVKHTMLHEGIEEIFTPKGMVNITPPSTITNIVTVQGVAHA</sequence>
<dbReference type="Proteomes" id="UP000001932">
    <property type="component" value="Chromosome"/>
</dbReference>